<feature type="region of interest" description="Disordered" evidence="1">
    <location>
        <begin position="1"/>
        <end position="40"/>
    </location>
</feature>
<reference evidence="3" key="1">
    <citation type="submission" date="2016-06" db="EMBL/GenBank/DDBJ databases">
        <authorList>
            <person name="Varghese N."/>
            <person name="Submissions Spin"/>
        </authorList>
    </citation>
    <scope>NUCLEOTIDE SEQUENCE [LARGE SCALE GENOMIC DNA]</scope>
    <source>
        <strain evidence="3">DSM 45431</strain>
    </source>
</reference>
<feature type="region of interest" description="Disordered" evidence="1">
    <location>
        <begin position="144"/>
        <end position="163"/>
    </location>
</feature>
<feature type="region of interest" description="Disordered" evidence="1">
    <location>
        <begin position="233"/>
        <end position="259"/>
    </location>
</feature>
<accession>A0A1C6T924</accession>
<name>A0A1C6T924_9ACTN</name>
<feature type="region of interest" description="Disordered" evidence="1">
    <location>
        <begin position="288"/>
        <end position="308"/>
    </location>
</feature>
<dbReference type="AlphaFoldDB" id="A0A1C6T924"/>
<evidence type="ECO:0000313" key="2">
    <source>
        <dbReference type="EMBL" id="SCL38310.1"/>
    </source>
</evidence>
<dbReference type="EMBL" id="FMHV01000002">
    <property type="protein sequence ID" value="SCL38310.1"/>
    <property type="molecule type" value="Genomic_DNA"/>
</dbReference>
<keyword evidence="3" id="KW-1185">Reference proteome</keyword>
<gene>
    <name evidence="2" type="ORF">GA0070624_6171</name>
</gene>
<dbReference type="Proteomes" id="UP000199413">
    <property type="component" value="Unassembled WGS sequence"/>
</dbReference>
<sequence>MGASDSPPGGGVGLRGPTDPRAALGGRRGSRRDRPAPGRCRSARRCVTTCGSTTAVGVVGPPPGVRVAMLAAATRSRCPENSQWGQDRVRPRGFGTRLRQVGQVEEVPRSSTSRTVMPARVALSVRTCTSRPICHCRSRRLCRRPAGRSSTPRGSPTCSTPTRWRTAQETTVAAAWCWAWRIRRAAFGGGDAHPKPVKGERAVIPAHRHQPPPPAREPGRPVTVAAALRRREPRIRKPAQHRPRTDRVQFSERARPGRRQLPTQLLIAHQRHVVAAAPPRVDLQHARPHVTGRAQQPEAPSPLAGCHA</sequence>
<organism evidence="2 3">
    <name type="scientific">Micromonospora rhizosphaerae</name>
    <dbReference type="NCBI Taxonomy" id="568872"/>
    <lineage>
        <taxon>Bacteria</taxon>
        <taxon>Bacillati</taxon>
        <taxon>Actinomycetota</taxon>
        <taxon>Actinomycetes</taxon>
        <taxon>Micromonosporales</taxon>
        <taxon>Micromonosporaceae</taxon>
        <taxon>Micromonospora</taxon>
    </lineage>
</organism>
<feature type="compositionally biased region" description="Polar residues" evidence="1">
    <location>
        <begin position="148"/>
        <end position="163"/>
    </location>
</feature>
<proteinExistence type="predicted"/>
<dbReference type="STRING" id="568872.GA0070624_6171"/>
<evidence type="ECO:0000256" key="1">
    <source>
        <dbReference type="SAM" id="MobiDB-lite"/>
    </source>
</evidence>
<feature type="compositionally biased region" description="Basic and acidic residues" evidence="1">
    <location>
        <begin position="243"/>
        <end position="255"/>
    </location>
</feature>
<evidence type="ECO:0000313" key="3">
    <source>
        <dbReference type="Proteomes" id="UP000199413"/>
    </source>
</evidence>
<feature type="compositionally biased region" description="Basic residues" evidence="1">
    <location>
        <begin position="233"/>
        <end position="242"/>
    </location>
</feature>
<protein>
    <submittedName>
        <fullName evidence="2">Uncharacterized protein</fullName>
    </submittedName>
</protein>